<gene>
    <name evidence="1" type="ORF">RND81_06G167300</name>
</gene>
<dbReference type="EMBL" id="JBDFQZ010000006">
    <property type="protein sequence ID" value="KAK9715465.1"/>
    <property type="molecule type" value="Genomic_DNA"/>
</dbReference>
<sequence length="215" mass="23878">MASQLTQTLTLKKLSSIIPKLSSLSFTHLFSHKSNLIEFDLHTSSSSSSASDIVVGIQHLEEVIHSIIVRRLEPDWLAFRPGFSYWVPPSRTFADNLAKLVGRMSNRLNDEESLSLVSARGWPSSSFFIDQEVQLDSSTSAGRWFPPFDNTDNPVQLAGNLTAPLTEEESLSVSCAHGWPSSSYFLHQVSGSTPVLYMHVWPQNSENAPLAEDEE</sequence>
<evidence type="ECO:0000313" key="2">
    <source>
        <dbReference type="Proteomes" id="UP001443914"/>
    </source>
</evidence>
<accession>A0AAW1KBA8</accession>
<name>A0AAW1KBA8_SAPOF</name>
<organism evidence="1 2">
    <name type="scientific">Saponaria officinalis</name>
    <name type="common">Common soapwort</name>
    <name type="synonym">Lychnis saponaria</name>
    <dbReference type="NCBI Taxonomy" id="3572"/>
    <lineage>
        <taxon>Eukaryota</taxon>
        <taxon>Viridiplantae</taxon>
        <taxon>Streptophyta</taxon>
        <taxon>Embryophyta</taxon>
        <taxon>Tracheophyta</taxon>
        <taxon>Spermatophyta</taxon>
        <taxon>Magnoliopsida</taxon>
        <taxon>eudicotyledons</taxon>
        <taxon>Gunneridae</taxon>
        <taxon>Pentapetalae</taxon>
        <taxon>Caryophyllales</taxon>
        <taxon>Caryophyllaceae</taxon>
        <taxon>Caryophylleae</taxon>
        <taxon>Saponaria</taxon>
    </lineage>
</organism>
<reference evidence="1" key="1">
    <citation type="submission" date="2024-03" db="EMBL/GenBank/DDBJ databases">
        <title>WGS assembly of Saponaria officinalis var. Norfolk2.</title>
        <authorList>
            <person name="Jenkins J."/>
            <person name="Shu S."/>
            <person name="Grimwood J."/>
            <person name="Barry K."/>
            <person name="Goodstein D."/>
            <person name="Schmutz J."/>
            <person name="Leebens-Mack J."/>
            <person name="Osbourn A."/>
        </authorList>
    </citation>
    <scope>NUCLEOTIDE SEQUENCE [LARGE SCALE GENOMIC DNA]</scope>
    <source>
        <strain evidence="1">JIC</strain>
    </source>
</reference>
<keyword evidence="2" id="KW-1185">Reference proteome</keyword>
<evidence type="ECO:0000313" key="1">
    <source>
        <dbReference type="EMBL" id="KAK9715465.1"/>
    </source>
</evidence>
<dbReference type="Proteomes" id="UP001443914">
    <property type="component" value="Unassembled WGS sequence"/>
</dbReference>
<dbReference type="PANTHER" id="PTHR33972:SF2">
    <property type="entry name" value="OS04G0606700 PROTEIN"/>
    <property type="match status" value="1"/>
</dbReference>
<dbReference type="PANTHER" id="PTHR33972">
    <property type="entry name" value="EXPRESSED PROTEIN"/>
    <property type="match status" value="1"/>
</dbReference>
<proteinExistence type="predicted"/>
<comment type="caution">
    <text evidence="1">The sequence shown here is derived from an EMBL/GenBank/DDBJ whole genome shotgun (WGS) entry which is preliminary data.</text>
</comment>
<protein>
    <submittedName>
        <fullName evidence="1">Uncharacterized protein</fullName>
    </submittedName>
</protein>
<dbReference type="AlphaFoldDB" id="A0AAW1KBA8"/>